<proteinExistence type="predicted"/>
<dbReference type="RefSeq" id="WP_054458002.1">
    <property type="nucleotide sequence ID" value="NZ_CYTK01000012.1"/>
</dbReference>
<comment type="caution">
    <text evidence="1">The sequence shown here is derived from an EMBL/GenBank/DDBJ whole genome shotgun (WGS) entry which is preliminary data.</text>
</comment>
<dbReference type="Proteomes" id="UP000044098">
    <property type="component" value="Unassembled WGS sequence"/>
</dbReference>
<protein>
    <submittedName>
        <fullName evidence="1">Uncharacterized protein</fullName>
    </submittedName>
</protein>
<sequence length="108" mass="11962">MSKANEYADLKRHIKQLEEDNPTLAVLAFNASKVAVCSATAGRAPADAPLKRVVYKAGSDEIWLELVQGGYSWRQGTVAWNSNLVAIDVRPGRPRFELEPVEFVEVPH</sequence>
<organism evidence="1 2">
    <name type="scientific">Achromobacter aegrifaciens</name>
    <dbReference type="NCBI Taxonomy" id="1287736"/>
    <lineage>
        <taxon>Bacteria</taxon>
        <taxon>Pseudomonadati</taxon>
        <taxon>Pseudomonadota</taxon>
        <taxon>Betaproteobacteria</taxon>
        <taxon>Burkholderiales</taxon>
        <taxon>Alcaligenaceae</taxon>
        <taxon>Achromobacter</taxon>
    </lineage>
</organism>
<reference evidence="1 2" key="1">
    <citation type="submission" date="2015-09" db="EMBL/GenBank/DDBJ databases">
        <authorList>
            <consortium name="Pathogen Informatics"/>
        </authorList>
    </citation>
    <scope>NUCLEOTIDE SEQUENCE [LARGE SCALE GENOMIC DNA]</scope>
    <source>
        <strain evidence="1 2">2789STDY5608625</strain>
    </source>
</reference>
<evidence type="ECO:0000313" key="1">
    <source>
        <dbReference type="EMBL" id="CUJ70665.1"/>
    </source>
</evidence>
<name>A0AAD2J4U6_ACHAE</name>
<gene>
    <name evidence="1" type="ORF">ERS370000_05401</name>
</gene>
<accession>A0AAD2J4U6</accession>
<dbReference type="AlphaFoldDB" id="A0AAD2J4U6"/>
<dbReference type="EMBL" id="CYTK01000012">
    <property type="protein sequence ID" value="CUJ70665.1"/>
    <property type="molecule type" value="Genomic_DNA"/>
</dbReference>
<evidence type="ECO:0000313" key="2">
    <source>
        <dbReference type="Proteomes" id="UP000044098"/>
    </source>
</evidence>